<dbReference type="RefSeq" id="WP_203726787.1">
    <property type="nucleotide sequence ID" value="NZ_BAAATX010000025.1"/>
</dbReference>
<feature type="transmembrane region" description="Helical" evidence="1">
    <location>
        <begin position="45"/>
        <end position="65"/>
    </location>
</feature>
<keyword evidence="1" id="KW-1133">Transmembrane helix</keyword>
<name>A0ABQ3YUB8_9ACTN</name>
<proteinExistence type="predicted"/>
<keyword evidence="1" id="KW-0812">Transmembrane</keyword>
<accession>A0ABQ3YUB8</accession>
<gene>
    <name evidence="2" type="ORF">Adu01nite_25230</name>
</gene>
<keyword evidence="1" id="KW-0472">Membrane</keyword>
<dbReference type="Proteomes" id="UP000637628">
    <property type="component" value="Unassembled WGS sequence"/>
</dbReference>
<evidence type="ECO:0000256" key="1">
    <source>
        <dbReference type="SAM" id="Phobius"/>
    </source>
</evidence>
<evidence type="ECO:0000313" key="2">
    <source>
        <dbReference type="EMBL" id="GIE01173.1"/>
    </source>
</evidence>
<evidence type="ECO:0000313" key="3">
    <source>
        <dbReference type="Proteomes" id="UP000637628"/>
    </source>
</evidence>
<organism evidence="2 3">
    <name type="scientific">Paractinoplanes durhamensis</name>
    <dbReference type="NCBI Taxonomy" id="113563"/>
    <lineage>
        <taxon>Bacteria</taxon>
        <taxon>Bacillati</taxon>
        <taxon>Actinomycetota</taxon>
        <taxon>Actinomycetes</taxon>
        <taxon>Micromonosporales</taxon>
        <taxon>Micromonosporaceae</taxon>
        <taxon>Paractinoplanes</taxon>
    </lineage>
</organism>
<reference evidence="2 3" key="1">
    <citation type="submission" date="2021-01" db="EMBL/GenBank/DDBJ databases">
        <title>Whole genome shotgun sequence of Actinoplanes durhamensis NBRC 14914.</title>
        <authorList>
            <person name="Komaki H."/>
            <person name="Tamura T."/>
        </authorList>
    </citation>
    <scope>NUCLEOTIDE SEQUENCE [LARGE SCALE GENOMIC DNA]</scope>
    <source>
        <strain evidence="2 3">NBRC 14914</strain>
    </source>
</reference>
<keyword evidence="3" id="KW-1185">Reference proteome</keyword>
<dbReference type="EMBL" id="BOML01000021">
    <property type="protein sequence ID" value="GIE01173.1"/>
    <property type="molecule type" value="Genomic_DNA"/>
</dbReference>
<sequence>MVNHVGQHRRHALPVGRGAAVVLCWIAVVAVAPRPHPSAALLARSVAATALSQLGWWTAVVLGFLNSR</sequence>
<protein>
    <submittedName>
        <fullName evidence="2">Uncharacterized protein</fullName>
    </submittedName>
</protein>
<comment type="caution">
    <text evidence="2">The sequence shown here is derived from an EMBL/GenBank/DDBJ whole genome shotgun (WGS) entry which is preliminary data.</text>
</comment>
<feature type="transmembrane region" description="Helical" evidence="1">
    <location>
        <begin position="12"/>
        <end position="33"/>
    </location>
</feature>